<evidence type="ECO:0000313" key="2">
    <source>
        <dbReference type="EMBL" id="KAF9333670.1"/>
    </source>
</evidence>
<feature type="compositionally biased region" description="Polar residues" evidence="1">
    <location>
        <begin position="32"/>
        <end position="41"/>
    </location>
</feature>
<dbReference type="EMBL" id="JAAAUY010000188">
    <property type="protein sequence ID" value="KAF9333670.1"/>
    <property type="molecule type" value="Genomic_DNA"/>
</dbReference>
<reference evidence="2" key="1">
    <citation type="journal article" date="2020" name="Fungal Divers.">
        <title>Resolving the Mortierellaceae phylogeny through synthesis of multi-gene phylogenetics and phylogenomics.</title>
        <authorList>
            <person name="Vandepol N."/>
            <person name="Liber J."/>
            <person name="Desiro A."/>
            <person name="Na H."/>
            <person name="Kennedy M."/>
            <person name="Barry K."/>
            <person name="Grigoriev I.V."/>
            <person name="Miller A.N."/>
            <person name="O'Donnell K."/>
            <person name="Stajich J.E."/>
            <person name="Bonito G."/>
        </authorList>
    </citation>
    <scope>NUCLEOTIDE SEQUENCE</scope>
    <source>
        <strain evidence="2">NVP1</strain>
    </source>
</reference>
<feature type="region of interest" description="Disordered" evidence="1">
    <location>
        <begin position="1"/>
        <end position="175"/>
    </location>
</feature>
<comment type="caution">
    <text evidence="2">The sequence shown here is derived from an EMBL/GenBank/DDBJ whole genome shotgun (WGS) entry which is preliminary data.</text>
</comment>
<protein>
    <recommendedName>
        <fullName evidence="4">Myb-like domain-containing protein</fullName>
    </recommendedName>
</protein>
<dbReference type="Proteomes" id="UP000696485">
    <property type="component" value="Unassembled WGS sequence"/>
</dbReference>
<name>A0A9P5SN06_9FUNG</name>
<dbReference type="AlphaFoldDB" id="A0A9P5SN06"/>
<accession>A0A9P5SN06</accession>
<feature type="compositionally biased region" description="Polar residues" evidence="1">
    <location>
        <begin position="141"/>
        <end position="153"/>
    </location>
</feature>
<feature type="compositionally biased region" description="Low complexity" evidence="1">
    <location>
        <begin position="1"/>
        <end position="31"/>
    </location>
</feature>
<sequence>MSPTAPQTDDSTSSASSTLPVSSSLASSTSANPLQTLNSSLKRIRLNDARNDSGIPGSDDSLERAWSGIDPAELDEAFDVITETDLPSPKKPRREIKDEDEDEDEDEDFVVSSKLSVKESEQAPPSSSFSSSNIGSTNDSTPSATKSISTIQRPSLPVKSSKGKLSKPSRSNNGMEDVFTHEQVRTWSEVRIKTWEHRRTNTEGFYYRFVDPTEGQQNGAWGKKSQQEFLERLEEWKSRGIRIGTSWGVFSMGVSHKAGYQCSSYYRKLLENKTLTDPAYAWENGKLVMVQKSSGGEMAISGLSARWDTEEVKEIESNINRWIKEYHSNGASRPVAKVKRVETSVSSSSGSGTITTGSRTMTGMFRPTTEAPRVKATTASAGPKALSLRPSKQPIDESEMIPVVDIDDKLAEYSSFMKKSTSTSGGPNKIRQTISLTVPGTVHTPTTTPARGVVSIEVRKSPLATHTVKGQTGLSLFWKNIRPVRVECPDALISKYIIPKDVEQRPTWAHRVQAVTDPEDDESVVAGSIHKEVQAMVDFDWTSLSENFDDPVTDIQGIMADPPWNFIVEDGRNDGACKLTTKTFGDIMEKALELMPSGCRYVENLVWYKIALNNTNLDRASPYFRTSKEILLMFKKGDGFDIRHQRTADVIMDFEKPTSAWIEEDYTEPKPAAVFEMMEILLPDARYMPEAGRGRLLEIWAKKDPEYRRPGWLSIHELKGEAPENDVVPLKAPSVPAQVIEIDDDSDAKSDDIDLLLRDNPEFEVSLRDIDMDVDA</sequence>
<evidence type="ECO:0000256" key="1">
    <source>
        <dbReference type="SAM" id="MobiDB-lite"/>
    </source>
</evidence>
<gene>
    <name evidence="2" type="ORF">BG006_003284</name>
</gene>
<evidence type="ECO:0000313" key="3">
    <source>
        <dbReference type="Proteomes" id="UP000696485"/>
    </source>
</evidence>
<evidence type="ECO:0008006" key="4">
    <source>
        <dbReference type="Google" id="ProtNLM"/>
    </source>
</evidence>
<keyword evidence="3" id="KW-1185">Reference proteome</keyword>
<feature type="compositionally biased region" description="Acidic residues" evidence="1">
    <location>
        <begin position="98"/>
        <end position="109"/>
    </location>
</feature>
<feature type="region of interest" description="Disordered" evidence="1">
    <location>
        <begin position="342"/>
        <end position="390"/>
    </location>
</feature>
<proteinExistence type="predicted"/>
<feature type="compositionally biased region" description="Low complexity" evidence="1">
    <location>
        <begin position="343"/>
        <end position="363"/>
    </location>
</feature>
<feature type="compositionally biased region" description="Low complexity" evidence="1">
    <location>
        <begin position="122"/>
        <end position="140"/>
    </location>
</feature>
<organism evidence="2 3">
    <name type="scientific">Podila minutissima</name>
    <dbReference type="NCBI Taxonomy" id="64525"/>
    <lineage>
        <taxon>Eukaryota</taxon>
        <taxon>Fungi</taxon>
        <taxon>Fungi incertae sedis</taxon>
        <taxon>Mucoromycota</taxon>
        <taxon>Mortierellomycotina</taxon>
        <taxon>Mortierellomycetes</taxon>
        <taxon>Mortierellales</taxon>
        <taxon>Mortierellaceae</taxon>
        <taxon>Podila</taxon>
    </lineage>
</organism>